<name>A0A6J4IBU0_9CHLR</name>
<evidence type="ECO:0008006" key="3">
    <source>
        <dbReference type="Google" id="ProtNLM"/>
    </source>
</evidence>
<sequence>GSPERTAAAGGGAGGPPRRLPRSDLGHSLPGASRRAPGGGLRRLPWRRPGPARQRHWHTRRAGPAQRRRAGGGGARQRRALPGGAARAAVPAGAHAWRAPHRASHAHYPDHAQEMESRKSDEWAPKLARRAAFGHRAGARIVVYGHTHIPTDVQHDGVWL</sequence>
<dbReference type="SUPFAM" id="SSF56300">
    <property type="entry name" value="Metallo-dependent phosphatases"/>
    <property type="match status" value="1"/>
</dbReference>
<evidence type="ECO:0000256" key="1">
    <source>
        <dbReference type="SAM" id="MobiDB-lite"/>
    </source>
</evidence>
<organism evidence="2">
    <name type="scientific">uncultured Chloroflexota bacterium</name>
    <dbReference type="NCBI Taxonomy" id="166587"/>
    <lineage>
        <taxon>Bacteria</taxon>
        <taxon>Bacillati</taxon>
        <taxon>Chloroflexota</taxon>
        <taxon>environmental samples</taxon>
    </lineage>
</organism>
<dbReference type="AlphaFoldDB" id="A0A6J4IBU0"/>
<feature type="non-terminal residue" evidence="2">
    <location>
        <position position="1"/>
    </location>
</feature>
<feature type="region of interest" description="Disordered" evidence="1">
    <location>
        <begin position="1"/>
        <end position="102"/>
    </location>
</feature>
<protein>
    <recommendedName>
        <fullName evidence="3">Calcineurin-like phosphoesterase domain-containing protein</fullName>
    </recommendedName>
</protein>
<feature type="non-terminal residue" evidence="2">
    <location>
        <position position="160"/>
    </location>
</feature>
<feature type="compositionally biased region" description="Low complexity" evidence="1">
    <location>
        <begin position="80"/>
        <end position="97"/>
    </location>
</feature>
<reference evidence="2" key="1">
    <citation type="submission" date="2020-02" db="EMBL/GenBank/DDBJ databases">
        <authorList>
            <person name="Meier V. D."/>
        </authorList>
    </citation>
    <scope>NUCLEOTIDE SEQUENCE</scope>
    <source>
        <strain evidence="2">AVDCRST_MAG77</strain>
    </source>
</reference>
<dbReference type="InterPro" id="IPR029052">
    <property type="entry name" value="Metallo-depent_PP-like"/>
</dbReference>
<feature type="compositionally biased region" description="Basic residues" evidence="1">
    <location>
        <begin position="53"/>
        <end position="70"/>
    </location>
</feature>
<evidence type="ECO:0000313" key="2">
    <source>
        <dbReference type="EMBL" id="CAA9245795.1"/>
    </source>
</evidence>
<accession>A0A6J4IBU0</accession>
<proteinExistence type="predicted"/>
<gene>
    <name evidence="2" type="ORF">AVDCRST_MAG77-1884</name>
</gene>
<dbReference type="EMBL" id="CADCTC010000115">
    <property type="protein sequence ID" value="CAA9245795.1"/>
    <property type="molecule type" value="Genomic_DNA"/>
</dbReference>